<feature type="region of interest" description="Disordered" evidence="1">
    <location>
        <begin position="147"/>
        <end position="167"/>
    </location>
</feature>
<sequence length="179" mass="19956">MNRPHEPRSPIRFMSEVRGPATRRSGTSIRPVIFVFLSYLQTNRRSVGDSYMEAAAGSGSGSAAAAARGRRGLLPCGHPRPPFAAPPPPRSSSAPPRRRHDWNPREQKAADAFTGAILDCVHAYMALTEEDIREEYRRAGKLDRYDDPARVIKKYPPPPGVFGDDPDRYLKLLEDDDED</sequence>
<evidence type="ECO:0000313" key="2">
    <source>
        <dbReference type="EMBL" id="KAG0532175.1"/>
    </source>
</evidence>
<feature type="region of interest" description="Disordered" evidence="1">
    <location>
        <begin position="1"/>
        <end position="24"/>
    </location>
</feature>
<proteinExistence type="predicted"/>
<accession>A0A921R2V0</accession>
<name>A0A921R2V0_SORBI</name>
<comment type="caution">
    <text evidence="2">The sequence shown here is derived from an EMBL/GenBank/DDBJ whole genome shotgun (WGS) entry which is preliminary data.</text>
</comment>
<feature type="region of interest" description="Disordered" evidence="1">
    <location>
        <begin position="66"/>
        <end position="106"/>
    </location>
</feature>
<dbReference type="EMBL" id="CM027683">
    <property type="protein sequence ID" value="KAG0532175.1"/>
    <property type="molecule type" value="Genomic_DNA"/>
</dbReference>
<dbReference type="Proteomes" id="UP000807115">
    <property type="component" value="Chromosome 4"/>
</dbReference>
<protein>
    <submittedName>
        <fullName evidence="2">Uncharacterized protein</fullName>
    </submittedName>
</protein>
<dbReference type="AlphaFoldDB" id="A0A921R2V0"/>
<reference evidence="2" key="2">
    <citation type="submission" date="2020-10" db="EMBL/GenBank/DDBJ databases">
        <authorList>
            <person name="Cooper E.A."/>
            <person name="Brenton Z.W."/>
            <person name="Flinn B.S."/>
            <person name="Jenkins J."/>
            <person name="Shu S."/>
            <person name="Flowers D."/>
            <person name="Luo F."/>
            <person name="Wang Y."/>
            <person name="Xia P."/>
            <person name="Barry K."/>
            <person name="Daum C."/>
            <person name="Lipzen A."/>
            <person name="Yoshinaga Y."/>
            <person name="Schmutz J."/>
            <person name="Saski C."/>
            <person name="Vermerris W."/>
            <person name="Kresovich S."/>
        </authorList>
    </citation>
    <scope>NUCLEOTIDE SEQUENCE</scope>
</reference>
<gene>
    <name evidence="2" type="ORF">BDA96_04G086000</name>
</gene>
<evidence type="ECO:0000256" key="1">
    <source>
        <dbReference type="SAM" id="MobiDB-lite"/>
    </source>
</evidence>
<feature type="compositionally biased region" description="Pro residues" evidence="1">
    <location>
        <begin position="78"/>
        <end position="90"/>
    </location>
</feature>
<reference evidence="2" key="1">
    <citation type="journal article" date="2019" name="BMC Genomics">
        <title>A new reference genome for Sorghum bicolor reveals high levels of sequence similarity between sweet and grain genotypes: implications for the genetics of sugar metabolism.</title>
        <authorList>
            <person name="Cooper E.A."/>
            <person name="Brenton Z.W."/>
            <person name="Flinn B.S."/>
            <person name="Jenkins J."/>
            <person name="Shu S."/>
            <person name="Flowers D."/>
            <person name="Luo F."/>
            <person name="Wang Y."/>
            <person name="Xia P."/>
            <person name="Barry K."/>
            <person name="Daum C."/>
            <person name="Lipzen A."/>
            <person name="Yoshinaga Y."/>
            <person name="Schmutz J."/>
            <person name="Saski C."/>
            <person name="Vermerris W."/>
            <person name="Kresovich S."/>
        </authorList>
    </citation>
    <scope>NUCLEOTIDE SEQUENCE</scope>
</reference>
<organism evidence="2 3">
    <name type="scientific">Sorghum bicolor</name>
    <name type="common">Sorghum</name>
    <name type="synonym">Sorghum vulgare</name>
    <dbReference type="NCBI Taxonomy" id="4558"/>
    <lineage>
        <taxon>Eukaryota</taxon>
        <taxon>Viridiplantae</taxon>
        <taxon>Streptophyta</taxon>
        <taxon>Embryophyta</taxon>
        <taxon>Tracheophyta</taxon>
        <taxon>Spermatophyta</taxon>
        <taxon>Magnoliopsida</taxon>
        <taxon>Liliopsida</taxon>
        <taxon>Poales</taxon>
        <taxon>Poaceae</taxon>
        <taxon>PACMAD clade</taxon>
        <taxon>Panicoideae</taxon>
        <taxon>Andropogonodae</taxon>
        <taxon>Andropogoneae</taxon>
        <taxon>Sorghinae</taxon>
        <taxon>Sorghum</taxon>
    </lineage>
</organism>
<evidence type="ECO:0000313" key="3">
    <source>
        <dbReference type="Proteomes" id="UP000807115"/>
    </source>
</evidence>